<dbReference type="PANTHER" id="PTHR43437:SF3">
    <property type="entry name" value="HYDROXYACYL-THIOESTER DEHYDRATASE TYPE 2, MITOCHONDRIAL"/>
    <property type="match status" value="1"/>
</dbReference>
<evidence type="ECO:0000256" key="1">
    <source>
        <dbReference type="ARBA" id="ARBA00023239"/>
    </source>
</evidence>
<feature type="domain" description="MaoC-like" evidence="2">
    <location>
        <begin position="21"/>
        <end position="119"/>
    </location>
</feature>
<dbReference type="FunFam" id="3.10.129.10:FF:000042">
    <property type="entry name" value="MaoC domain protein dehydratase"/>
    <property type="match status" value="1"/>
</dbReference>
<dbReference type="PANTHER" id="PTHR43437">
    <property type="entry name" value="HYDROXYACYL-THIOESTER DEHYDRATASE TYPE 2, MITOCHONDRIAL-RELATED"/>
    <property type="match status" value="1"/>
</dbReference>
<reference evidence="4" key="1">
    <citation type="submission" date="2015-08" db="EMBL/GenBank/DDBJ databases">
        <authorList>
            <person name="Babu N.S."/>
            <person name="Beckwith C.J."/>
            <person name="Beseler K.G."/>
            <person name="Brison A."/>
            <person name="Carone J.V."/>
            <person name="Caskin T.P."/>
            <person name="Diamond M."/>
            <person name="Durham M.E."/>
            <person name="Foxe J.M."/>
            <person name="Go M."/>
            <person name="Henderson B.A."/>
            <person name="Jones I.B."/>
            <person name="McGettigan J.A."/>
            <person name="Micheletti S.J."/>
            <person name="Nasrallah M.E."/>
            <person name="Ortiz D."/>
            <person name="Piller C.R."/>
            <person name="Privatt S.R."/>
            <person name="Schneider S.L."/>
            <person name="Sharp S."/>
            <person name="Smith T.C."/>
            <person name="Stanton J.D."/>
            <person name="Ullery H.E."/>
            <person name="Wilson R.J."/>
            <person name="Serrano M.G."/>
            <person name="Buck G."/>
            <person name="Lee V."/>
            <person name="Wang Y."/>
            <person name="Carvalho R."/>
            <person name="Voegtly L."/>
            <person name="Shi R."/>
            <person name="Duckworth R."/>
            <person name="Johnson A."/>
            <person name="Loviza R."/>
            <person name="Walstead R."/>
            <person name="Shah Z."/>
            <person name="Kiflezghi M."/>
            <person name="Wade K."/>
            <person name="Ball S.L."/>
            <person name="Bradley K.W."/>
            <person name="Asai D.J."/>
            <person name="Bowman C.A."/>
            <person name="Russell D.A."/>
            <person name="Pope W.H."/>
            <person name="Jacobs-Sera D."/>
            <person name="Hendrix R.W."/>
            <person name="Hatfull G.F."/>
        </authorList>
    </citation>
    <scope>NUCLEOTIDE SEQUENCE [LARGE SCALE GENOMIC DNA]</scope>
    <source>
        <strain evidence="4">JCM 19170</strain>
    </source>
</reference>
<dbReference type="OrthoDB" id="5294677at2"/>
<dbReference type="GO" id="GO:0019171">
    <property type="term" value="F:(3R)-hydroxyacyl-[acyl-carrier-protein] dehydratase activity"/>
    <property type="evidence" value="ECO:0007669"/>
    <property type="project" value="TreeGrafter"/>
</dbReference>
<keyword evidence="4" id="KW-1185">Reference proteome</keyword>
<name>A0A0K6IVR1_9PROT</name>
<dbReference type="AlphaFoldDB" id="A0A0K6IVR1"/>
<sequence>MARDFNAIMGYRFEELHVGMTAETSRTVTDADILMFAGVSGDMNPVHMDDEFAATTMFKGRIAHGFLTVSFVSSVLGTKMPGPGAVYVSQTVRFLSPVRAGDTVVSRATVIGLLPEKRRVTLDTRCIVRDKVVLEGEAVVFIPPR</sequence>
<dbReference type="InterPro" id="IPR029069">
    <property type="entry name" value="HotDog_dom_sf"/>
</dbReference>
<keyword evidence="1" id="KW-0456">Lyase</keyword>
<organism evidence="3 4">
    <name type="scientific">Tepidiphilus thermophilus</name>
    <dbReference type="NCBI Taxonomy" id="876478"/>
    <lineage>
        <taxon>Bacteria</taxon>
        <taxon>Pseudomonadati</taxon>
        <taxon>Pseudomonadota</taxon>
        <taxon>Hydrogenophilia</taxon>
        <taxon>Hydrogenophilales</taxon>
        <taxon>Hydrogenophilaceae</taxon>
        <taxon>Tepidiphilus</taxon>
    </lineage>
</organism>
<dbReference type="RefSeq" id="WP_055423494.1">
    <property type="nucleotide sequence ID" value="NZ_CYHH01000005.1"/>
</dbReference>
<evidence type="ECO:0000313" key="4">
    <source>
        <dbReference type="Proteomes" id="UP000182108"/>
    </source>
</evidence>
<proteinExistence type="predicted"/>
<dbReference type="EMBL" id="CYHH01000005">
    <property type="protein sequence ID" value="CUB07200.1"/>
    <property type="molecule type" value="Genomic_DNA"/>
</dbReference>
<dbReference type="Pfam" id="PF01575">
    <property type="entry name" value="MaoC_dehydratas"/>
    <property type="match status" value="1"/>
</dbReference>
<dbReference type="CDD" id="cd03449">
    <property type="entry name" value="R_hydratase"/>
    <property type="match status" value="1"/>
</dbReference>
<dbReference type="GO" id="GO:0006633">
    <property type="term" value="P:fatty acid biosynthetic process"/>
    <property type="evidence" value="ECO:0007669"/>
    <property type="project" value="TreeGrafter"/>
</dbReference>
<dbReference type="SUPFAM" id="SSF54637">
    <property type="entry name" value="Thioesterase/thiol ester dehydrase-isomerase"/>
    <property type="match status" value="1"/>
</dbReference>
<dbReference type="InterPro" id="IPR002539">
    <property type="entry name" value="MaoC-like_dom"/>
</dbReference>
<gene>
    <name evidence="3" type="ORF">Ga0061068_105103</name>
</gene>
<evidence type="ECO:0000313" key="3">
    <source>
        <dbReference type="EMBL" id="CUB07200.1"/>
    </source>
</evidence>
<dbReference type="Gene3D" id="3.10.129.10">
    <property type="entry name" value="Hotdog Thioesterase"/>
    <property type="match status" value="1"/>
</dbReference>
<accession>A0A0K6IVR1</accession>
<evidence type="ECO:0000259" key="2">
    <source>
        <dbReference type="Pfam" id="PF01575"/>
    </source>
</evidence>
<dbReference type="InterPro" id="IPR050965">
    <property type="entry name" value="UPF0336/Enoyl-CoA_hydratase"/>
</dbReference>
<dbReference type="Proteomes" id="UP000182108">
    <property type="component" value="Unassembled WGS sequence"/>
</dbReference>
<protein>
    <submittedName>
        <fullName evidence="3">Acyl dehydratase</fullName>
    </submittedName>
</protein>